<dbReference type="PRINTS" id="PR00385">
    <property type="entry name" value="P450"/>
</dbReference>
<dbReference type="GO" id="GO:0004497">
    <property type="term" value="F:monooxygenase activity"/>
    <property type="evidence" value="ECO:0007669"/>
    <property type="project" value="InterPro"/>
</dbReference>
<evidence type="ECO:0000313" key="3">
    <source>
        <dbReference type="EMBL" id="CAL1542566.1"/>
    </source>
</evidence>
<name>A0AAV2I8U2_LYMST</name>
<dbReference type="InterPro" id="IPR050196">
    <property type="entry name" value="Cytochrome_P450_Monoox"/>
</dbReference>
<comment type="similarity">
    <text evidence="1">Belongs to the cytochrome P450 family.</text>
</comment>
<evidence type="ECO:0008006" key="5">
    <source>
        <dbReference type="Google" id="ProtNLM"/>
    </source>
</evidence>
<accession>A0AAV2I8U2</accession>
<keyword evidence="2" id="KW-0479">Metal-binding</keyword>
<keyword evidence="4" id="KW-1185">Reference proteome</keyword>
<dbReference type="InterPro" id="IPR036396">
    <property type="entry name" value="Cyt_P450_sf"/>
</dbReference>
<dbReference type="GO" id="GO:0016705">
    <property type="term" value="F:oxidoreductase activity, acting on paired donors, with incorporation or reduction of molecular oxygen"/>
    <property type="evidence" value="ECO:0007669"/>
    <property type="project" value="InterPro"/>
</dbReference>
<keyword evidence="2" id="KW-0349">Heme</keyword>
<dbReference type="SUPFAM" id="SSF48264">
    <property type="entry name" value="Cytochrome P450"/>
    <property type="match status" value="1"/>
</dbReference>
<dbReference type="InterPro" id="IPR001128">
    <property type="entry name" value="Cyt_P450"/>
</dbReference>
<dbReference type="Proteomes" id="UP001497497">
    <property type="component" value="Unassembled WGS sequence"/>
</dbReference>
<sequence length="491" mass="55958">MVQSDILKSALPYIALAATSWYIFKIFIKPFLSPLRKIPGRPYKPFIGNMREALQEEAMSNTINWMKEYNSRIVRFYFLRGEGRVLIADPEMIKHVLVTNSKNYVRMSSDNLRAITPGFLLTLSGDEHHTLRKYLNPAFNSHAVNEFIPVFEKTARKVIHCWEAEMRNLGVLSAHVPAQSFMSRLTLEAICLCGFDYDINSVEEPEQSGAQSFQRILQGFQLRLSKLLPLQWLPTKSNRLAWADLKFLYSTIQNVIAQKRKRLAAGHASNDLLARLLQARDENGNGLTDDCLLDQVCGFLFAGFETTSMNLTWTLLMLAEHPDIQEKVRQEVMTLLPDTNTPVTAKVLDGLTYLTCVIKESLRLFPPASIIFRKAVENDYLGGYLIPAGTPVGISIGALHRLPENWEDPTTFKPERFLEPYDPYKFMPFITGPYMCIGHIFSLTETKVTLALILRHFKLSLTPGYKYRRIRQLTLQPSPPLTLTVQALEHS</sequence>
<organism evidence="3 4">
    <name type="scientific">Lymnaea stagnalis</name>
    <name type="common">Great pond snail</name>
    <name type="synonym">Helix stagnalis</name>
    <dbReference type="NCBI Taxonomy" id="6523"/>
    <lineage>
        <taxon>Eukaryota</taxon>
        <taxon>Metazoa</taxon>
        <taxon>Spiralia</taxon>
        <taxon>Lophotrochozoa</taxon>
        <taxon>Mollusca</taxon>
        <taxon>Gastropoda</taxon>
        <taxon>Heterobranchia</taxon>
        <taxon>Euthyneura</taxon>
        <taxon>Panpulmonata</taxon>
        <taxon>Hygrophila</taxon>
        <taxon>Lymnaeoidea</taxon>
        <taxon>Lymnaeidae</taxon>
        <taxon>Lymnaea</taxon>
    </lineage>
</organism>
<dbReference type="PANTHER" id="PTHR24291">
    <property type="entry name" value="CYTOCHROME P450 FAMILY 4"/>
    <property type="match status" value="1"/>
</dbReference>
<dbReference type="Pfam" id="PF00067">
    <property type="entry name" value="p450"/>
    <property type="match status" value="1"/>
</dbReference>
<gene>
    <name evidence="3" type="ORF">GSLYS_00016100001</name>
</gene>
<dbReference type="Gene3D" id="1.10.630.10">
    <property type="entry name" value="Cytochrome P450"/>
    <property type="match status" value="1"/>
</dbReference>
<evidence type="ECO:0000313" key="4">
    <source>
        <dbReference type="Proteomes" id="UP001497497"/>
    </source>
</evidence>
<dbReference type="PANTHER" id="PTHR24291:SF175">
    <property type="entry name" value="CYTOCHROME P450"/>
    <property type="match status" value="1"/>
</dbReference>
<comment type="cofactor">
    <cofactor evidence="2">
        <name>heme</name>
        <dbReference type="ChEBI" id="CHEBI:30413"/>
    </cofactor>
</comment>
<proteinExistence type="inferred from homology"/>
<feature type="binding site" description="axial binding residue" evidence="2">
    <location>
        <position position="436"/>
    </location>
    <ligand>
        <name>heme</name>
        <dbReference type="ChEBI" id="CHEBI:30413"/>
    </ligand>
    <ligandPart>
        <name>Fe</name>
        <dbReference type="ChEBI" id="CHEBI:18248"/>
    </ligandPart>
</feature>
<dbReference type="PRINTS" id="PR00463">
    <property type="entry name" value="EP450I"/>
</dbReference>
<protein>
    <recommendedName>
        <fullName evidence="5">Cytochrome P450</fullName>
    </recommendedName>
</protein>
<evidence type="ECO:0000256" key="2">
    <source>
        <dbReference type="PIRSR" id="PIRSR602401-1"/>
    </source>
</evidence>
<dbReference type="GO" id="GO:0020037">
    <property type="term" value="F:heme binding"/>
    <property type="evidence" value="ECO:0007669"/>
    <property type="project" value="InterPro"/>
</dbReference>
<keyword evidence="2" id="KW-0408">Iron</keyword>
<dbReference type="InterPro" id="IPR002401">
    <property type="entry name" value="Cyt_P450_E_grp-I"/>
</dbReference>
<dbReference type="AlphaFoldDB" id="A0AAV2I8U2"/>
<reference evidence="3 4" key="1">
    <citation type="submission" date="2024-04" db="EMBL/GenBank/DDBJ databases">
        <authorList>
            <consortium name="Genoscope - CEA"/>
            <person name="William W."/>
        </authorList>
    </citation>
    <scope>NUCLEOTIDE SEQUENCE [LARGE SCALE GENOMIC DNA]</scope>
</reference>
<evidence type="ECO:0000256" key="1">
    <source>
        <dbReference type="ARBA" id="ARBA00010617"/>
    </source>
</evidence>
<dbReference type="GO" id="GO:0005506">
    <property type="term" value="F:iron ion binding"/>
    <property type="evidence" value="ECO:0007669"/>
    <property type="project" value="InterPro"/>
</dbReference>
<dbReference type="EMBL" id="CAXITT010000492">
    <property type="protein sequence ID" value="CAL1542566.1"/>
    <property type="molecule type" value="Genomic_DNA"/>
</dbReference>
<comment type="caution">
    <text evidence="3">The sequence shown here is derived from an EMBL/GenBank/DDBJ whole genome shotgun (WGS) entry which is preliminary data.</text>
</comment>